<comment type="caution">
    <text evidence="6">The sequence shown here is derived from an EMBL/GenBank/DDBJ whole genome shotgun (WGS) entry which is preliminary data.</text>
</comment>
<comment type="similarity">
    <text evidence="1 2">Belongs to the MurCDEF family. MurE subfamily.</text>
</comment>
<dbReference type="Pfam" id="PF08245">
    <property type="entry name" value="Mur_ligase_M"/>
    <property type="match status" value="1"/>
</dbReference>
<comment type="caution">
    <text evidence="2">Lacks conserved residue(s) required for the propagation of feature annotation.</text>
</comment>
<evidence type="ECO:0000259" key="4">
    <source>
        <dbReference type="Pfam" id="PF02875"/>
    </source>
</evidence>
<keyword evidence="2 3" id="KW-0961">Cell wall biogenesis/degradation</keyword>
<keyword evidence="2" id="KW-0963">Cytoplasm</keyword>
<feature type="binding site" evidence="2">
    <location>
        <begin position="228"/>
        <end position="229"/>
    </location>
    <ligand>
        <name>UDP-N-acetyl-alpha-D-muramoyl-L-alanyl-D-glutamate</name>
        <dbReference type="ChEBI" id="CHEBI:83900"/>
    </ligand>
</feature>
<dbReference type="EMBL" id="JBJDPD010000008">
    <property type="protein sequence ID" value="MFK4000955.1"/>
    <property type="molecule type" value="Genomic_DNA"/>
</dbReference>
<protein>
    <recommendedName>
        <fullName evidence="2">UDP-N-acetylmuramoyl-L-alanyl-D-glutamate--2,6-diaminopimelate ligase</fullName>
        <ecNumber evidence="2">6.3.2.13</ecNumber>
    </recommendedName>
    <alternativeName>
        <fullName evidence="2">Meso-A2pm-adding enzyme</fullName>
    </alternativeName>
    <alternativeName>
        <fullName evidence="2">Meso-diaminopimelate-adding enzyme</fullName>
    </alternativeName>
    <alternativeName>
        <fullName evidence="2">UDP-MurNAc-L-Ala-D-Glu:meso-diaminopimelate ligase</fullName>
    </alternativeName>
    <alternativeName>
        <fullName evidence="2">UDP-MurNAc-tripeptide synthetase</fullName>
    </alternativeName>
    <alternativeName>
        <fullName evidence="2">UDP-N-acetylmuramyl-tripeptide synthetase</fullName>
    </alternativeName>
</protein>
<proteinExistence type="inferred from homology"/>
<sequence length="589" mass="62915">MTTSTSSPSSATVTLQQLAEASSSHRHGLQQALNAMITTSAQTSVNQVTENQVTENQVSLVVHIPFHQFRLDSRQLATSDVFVLLKSQIPNCQKSRDYLYQAAKKAAFILSEIDPIALLATANVPPHANIALTSDTFQSSAQQQLTALPSPVLYVPNIRDFLGDLCQARLQYQQPVSLPTVVAVTGTNGKTTISQLVAQLTQLTGMSSAVMGTAGNGKLGALVQASHTTGDALAVQQFLYQMGCDGAELLALEASSHGLDQQRLQGVPVSVAIYTNLSRDHLDYHADMTEYAAAKAKLFDKAHFPDLTHAIINIDDEYAQVMLDTAHASDLTVWTYSLDASKTATFVAADIKPSLQGVEIALRVDVDSTDCDGTDLGGKKDGSINVVSPLLGRFNVANLLAAMAATVALGSDVDTDIEPIAAAVPKLQGAVGRMQRVPSNNGCFIVDYAHTPDALRQVLASLKTHCKGQLWAVFGCGGDRDAGKRPLMAQAGLAGADQVILTADNPRSEDPNVILQDMQAGMSDEQYQRTHIEPARQAAIEYAVSHAAVDDIVVIAGKGHETYQEIDNVRYDFDDSVVLQHALSNAGRV</sequence>
<feature type="domain" description="Mur ligase C-terminal" evidence="4">
    <location>
        <begin position="432"/>
        <end position="559"/>
    </location>
</feature>
<dbReference type="NCBIfam" id="NF001126">
    <property type="entry name" value="PRK00139.1-4"/>
    <property type="match status" value="1"/>
</dbReference>
<name>A0ABW8L7S6_9GAMM</name>
<keyword evidence="2" id="KW-0547">Nucleotide-binding</keyword>
<dbReference type="RefSeq" id="WP_230710302.1">
    <property type="nucleotide sequence ID" value="NZ_JBJDPD010000008.1"/>
</dbReference>
<gene>
    <name evidence="2" type="primary">murE</name>
    <name evidence="6" type="ORF">ACI2I3_06355</name>
</gene>
<dbReference type="EC" id="6.3.2.13" evidence="2"/>
<dbReference type="Gene3D" id="3.40.1190.10">
    <property type="entry name" value="Mur-like, catalytic domain"/>
    <property type="match status" value="1"/>
</dbReference>
<keyword evidence="2 3" id="KW-0131">Cell cycle</keyword>
<dbReference type="InterPro" id="IPR036615">
    <property type="entry name" value="Mur_ligase_C_dom_sf"/>
</dbReference>
<reference evidence="6 7" key="1">
    <citation type="submission" date="2024-11" db="EMBL/GenBank/DDBJ databases">
        <title>The Natural Products Discovery Center: Release of the First 8490 Sequenced Strains for Exploring Actinobacteria Biosynthetic Diversity.</title>
        <authorList>
            <person name="Kalkreuter E."/>
            <person name="Kautsar S.A."/>
            <person name="Yang D."/>
            <person name="Bader C.D."/>
            <person name="Teijaro C.N."/>
            <person name="Fluegel L."/>
            <person name="Davis C.M."/>
            <person name="Simpson J.R."/>
            <person name="Lauterbach L."/>
            <person name="Steele A.D."/>
            <person name="Gui C."/>
            <person name="Meng S."/>
            <person name="Li G."/>
            <person name="Viehrig K."/>
            <person name="Ye F."/>
            <person name="Su P."/>
            <person name="Kiefer A.F."/>
            <person name="Nichols A."/>
            <person name="Cepeda A.J."/>
            <person name="Yan W."/>
            <person name="Fan B."/>
            <person name="Jiang Y."/>
            <person name="Adhikari A."/>
            <person name="Zheng C.-J."/>
            <person name="Schuster L."/>
            <person name="Cowan T.M."/>
            <person name="Smanski M.J."/>
            <person name="Chevrette M.G."/>
            <person name="De Carvalho L.P.S."/>
            <person name="Shen B."/>
        </authorList>
    </citation>
    <scope>NUCLEOTIDE SEQUENCE [LARGE SCALE GENOMIC DNA]</scope>
    <source>
        <strain evidence="6 7">NPDC077433</strain>
    </source>
</reference>
<dbReference type="PANTHER" id="PTHR23135">
    <property type="entry name" value="MUR LIGASE FAMILY MEMBER"/>
    <property type="match status" value="1"/>
</dbReference>
<dbReference type="Gene3D" id="3.90.190.20">
    <property type="entry name" value="Mur ligase, C-terminal domain"/>
    <property type="match status" value="1"/>
</dbReference>
<keyword evidence="2 3" id="KW-0132">Cell division</keyword>
<comment type="function">
    <text evidence="2">Catalyzes the addition of meso-diaminopimelic acid to the nucleotide precursor UDP-N-acetylmuramoyl-L-alanyl-D-glutamate (UMAG) in the biosynthesis of bacterial cell-wall peptidoglycan.</text>
</comment>
<evidence type="ECO:0000256" key="1">
    <source>
        <dbReference type="ARBA" id="ARBA00005898"/>
    </source>
</evidence>
<keyword evidence="2 3" id="KW-0133">Cell shape</keyword>
<keyword evidence="2 3" id="KW-0573">Peptidoglycan synthesis</keyword>
<accession>A0ABW8L7S6</accession>
<dbReference type="PANTHER" id="PTHR23135:SF4">
    <property type="entry name" value="UDP-N-ACETYLMURAMOYL-L-ALANYL-D-GLUTAMATE--2,6-DIAMINOPIMELATE LIGASE MURE HOMOLOG, CHLOROPLASTIC"/>
    <property type="match status" value="1"/>
</dbReference>
<comment type="cofactor">
    <cofactor evidence="2">
        <name>Mg(2+)</name>
        <dbReference type="ChEBI" id="CHEBI:18420"/>
    </cofactor>
</comment>
<keyword evidence="7" id="KW-1185">Reference proteome</keyword>
<feature type="binding site" evidence="2">
    <location>
        <position position="255"/>
    </location>
    <ligand>
        <name>UDP-N-acetyl-alpha-D-muramoyl-L-alanyl-D-glutamate</name>
        <dbReference type="ChEBI" id="CHEBI:83900"/>
    </ligand>
</feature>
<evidence type="ECO:0000256" key="3">
    <source>
        <dbReference type="RuleBase" id="RU004135"/>
    </source>
</evidence>
<comment type="catalytic activity">
    <reaction evidence="2">
        <text>UDP-N-acetyl-alpha-D-muramoyl-L-alanyl-D-glutamate + meso-2,6-diaminopimelate + ATP = UDP-N-acetyl-alpha-D-muramoyl-L-alanyl-gamma-D-glutamyl-meso-2,6-diaminopimelate + ADP + phosphate + H(+)</text>
        <dbReference type="Rhea" id="RHEA:23676"/>
        <dbReference type="ChEBI" id="CHEBI:15378"/>
        <dbReference type="ChEBI" id="CHEBI:30616"/>
        <dbReference type="ChEBI" id="CHEBI:43474"/>
        <dbReference type="ChEBI" id="CHEBI:57791"/>
        <dbReference type="ChEBI" id="CHEBI:83900"/>
        <dbReference type="ChEBI" id="CHEBI:83905"/>
        <dbReference type="ChEBI" id="CHEBI:456216"/>
        <dbReference type="EC" id="6.3.2.13"/>
    </reaction>
</comment>
<feature type="short sequence motif" description="Meso-diaminopimelate recognition motif" evidence="2">
    <location>
        <begin position="504"/>
        <end position="507"/>
    </location>
</feature>
<dbReference type="NCBIfam" id="TIGR01085">
    <property type="entry name" value="murE"/>
    <property type="match status" value="1"/>
</dbReference>
<evidence type="ECO:0000313" key="6">
    <source>
        <dbReference type="EMBL" id="MFK4000955.1"/>
    </source>
</evidence>
<feature type="binding site" evidence="2">
    <location>
        <position position="73"/>
    </location>
    <ligand>
        <name>UDP-N-acetyl-alpha-D-muramoyl-L-alanyl-D-glutamate</name>
        <dbReference type="ChEBI" id="CHEBI:83900"/>
    </ligand>
</feature>
<keyword evidence="2 6" id="KW-0436">Ligase</keyword>
<comment type="PTM">
    <text evidence="2">Carboxylation is probably crucial for Mg(2+) binding and, consequently, for the gamma-phosphate positioning of ATP.</text>
</comment>
<feature type="binding site" evidence="2">
    <location>
        <position position="480"/>
    </location>
    <ligand>
        <name>meso-2,6-diaminopimelate</name>
        <dbReference type="ChEBI" id="CHEBI:57791"/>
    </ligand>
</feature>
<feature type="binding site" evidence="2">
    <location>
        <position position="261"/>
    </location>
    <ligand>
        <name>UDP-N-acetyl-alpha-D-muramoyl-L-alanyl-D-glutamate</name>
        <dbReference type="ChEBI" id="CHEBI:83900"/>
    </ligand>
</feature>
<feature type="binding site" evidence="2">
    <location>
        <position position="557"/>
    </location>
    <ligand>
        <name>meso-2,6-diaminopimelate</name>
        <dbReference type="ChEBI" id="CHEBI:57791"/>
    </ligand>
</feature>
<feature type="binding site" evidence="2">
    <location>
        <position position="263"/>
    </location>
    <ligand>
        <name>UDP-N-acetyl-alpha-D-muramoyl-L-alanyl-D-glutamate</name>
        <dbReference type="ChEBI" id="CHEBI:83900"/>
    </ligand>
</feature>
<evidence type="ECO:0000256" key="2">
    <source>
        <dbReference type="HAMAP-Rule" id="MF_00208"/>
    </source>
</evidence>
<keyword evidence="2" id="KW-0067">ATP-binding</keyword>
<feature type="binding site" evidence="2">
    <location>
        <begin position="186"/>
        <end position="192"/>
    </location>
    <ligand>
        <name>ATP</name>
        <dbReference type="ChEBI" id="CHEBI:30616"/>
    </ligand>
</feature>
<feature type="domain" description="Mur ligase central" evidence="5">
    <location>
        <begin position="184"/>
        <end position="405"/>
    </location>
</feature>
<dbReference type="HAMAP" id="MF_00208">
    <property type="entry name" value="MurE"/>
    <property type="match status" value="1"/>
</dbReference>
<dbReference type="SUPFAM" id="SSF53244">
    <property type="entry name" value="MurD-like peptide ligases, peptide-binding domain"/>
    <property type="match status" value="1"/>
</dbReference>
<comment type="pathway">
    <text evidence="2 3">Cell wall biogenesis; peptidoglycan biosynthesis.</text>
</comment>
<evidence type="ECO:0000259" key="5">
    <source>
        <dbReference type="Pfam" id="PF08245"/>
    </source>
</evidence>
<comment type="subcellular location">
    <subcellularLocation>
        <location evidence="2 3">Cytoplasm</location>
    </subcellularLocation>
</comment>
<dbReference type="InterPro" id="IPR004101">
    <property type="entry name" value="Mur_ligase_C"/>
</dbReference>
<organism evidence="6 7">
    <name type="scientific">Psychrobacter namhaensis</name>
    <dbReference type="NCBI Taxonomy" id="292734"/>
    <lineage>
        <taxon>Bacteria</taxon>
        <taxon>Pseudomonadati</taxon>
        <taxon>Pseudomonadota</taxon>
        <taxon>Gammaproteobacteria</taxon>
        <taxon>Moraxellales</taxon>
        <taxon>Moraxellaceae</taxon>
        <taxon>Psychrobacter</taxon>
    </lineage>
</organism>
<dbReference type="InterPro" id="IPR013221">
    <property type="entry name" value="Mur_ligase_cen"/>
</dbReference>
<dbReference type="Pfam" id="PF02875">
    <property type="entry name" value="Mur_ligase_C"/>
    <property type="match status" value="1"/>
</dbReference>
<feature type="binding site" evidence="2">
    <location>
        <position position="71"/>
    </location>
    <ligand>
        <name>UDP-N-acetyl-alpha-D-muramoyl-L-alanyl-D-glutamate</name>
        <dbReference type="ChEBI" id="CHEBI:83900"/>
    </ligand>
</feature>
<feature type="binding site" evidence="2">
    <location>
        <position position="561"/>
    </location>
    <ligand>
        <name>meso-2,6-diaminopimelate</name>
        <dbReference type="ChEBI" id="CHEBI:57791"/>
    </ligand>
</feature>
<dbReference type="InterPro" id="IPR005761">
    <property type="entry name" value="UDP-N-AcMur-Glu-dNH2Pim_ligase"/>
</dbReference>
<feature type="binding site" evidence="2">
    <location>
        <begin position="504"/>
        <end position="507"/>
    </location>
    <ligand>
        <name>meso-2,6-diaminopimelate</name>
        <dbReference type="ChEBI" id="CHEBI:57791"/>
    </ligand>
</feature>
<evidence type="ECO:0000313" key="7">
    <source>
        <dbReference type="Proteomes" id="UP001620234"/>
    </source>
</evidence>
<dbReference type="InterPro" id="IPR036565">
    <property type="entry name" value="Mur-like_cat_sf"/>
</dbReference>
<feature type="modified residue" description="N6-carboxylysine" evidence="2">
    <location>
        <position position="295"/>
    </location>
</feature>
<dbReference type="Proteomes" id="UP001620234">
    <property type="component" value="Unassembled WGS sequence"/>
</dbReference>
<keyword evidence="2" id="KW-0460">Magnesium</keyword>
<dbReference type="SUPFAM" id="SSF53623">
    <property type="entry name" value="MurD-like peptide ligases, catalytic domain"/>
    <property type="match status" value="1"/>
</dbReference>
<dbReference type="GO" id="GO:0008765">
    <property type="term" value="F:UDP-N-acetylmuramoylalanyl-D-glutamate-2,6-diaminopimelate ligase activity"/>
    <property type="evidence" value="ECO:0007669"/>
    <property type="project" value="UniProtKB-EC"/>
</dbReference>